<reference evidence="3" key="1">
    <citation type="submission" date="2021-04" db="EMBL/GenBank/DDBJ databases">
        <title>Oceanospirillales bacteria with DddD are important DMSP degraders in coastal seawater.</title>
        <authorList>
            <person name="Liu J."/>
        </authorList>
    </citation>
    <scope>NUCLEOTIDE SEQUENCE</scope>
    <source>
        <strain evidence="3">D13-1</strain>
    </source>
</reference>
<dbReference type="PANTHER" id="PTHR43569">
    <property type="entry name" value="AMIDOHYDROLASE"/>
    <property type="match status" value="1"/>
</dbReference>
<evidence type="ECO:0000313" key="4">
    <source>
        <dbReference type="Proteomes" id="UP001058461"/>
    </source>
</evidence>
<organism evidence="3 4">
    <name type="scientific">Marinobacterium rhizophilum</name>
    <dbReference type="NCBI Taxonomy" id="420402"/>
    <lineage>
        <taxon>Bacteria</taxon>
        <taxon>Pseudomonadati</taxon>
        <taxon>Pseudomonadota</taxon>
        <taxon>Gammaproteobacteria</taxon>
        <taxon>Oceanospirillales</taxon>
        <taxon>Oceanospirillaceae</taxon>
        <taxon>Marinobacterium</taxon>
    </lineage>
</organism>
<name>A0ABY5HIB2_9GAMM</name>
<evidence type="ECO:0000256" key="1">
    <source>
        <dbReference type="ARBA" id="ARBA00038310"/>
    </source>
</evidence>
<dbReference type="PANTHER" id="PTHR43569:SF2">
    <property type="entry name" value="AMIDOHYDROLASE-RELATED DOMAIN-CONTAINING PROTEIN"/>
    <property type="match status" value="1"/>
</dbReference>
<feature type="domain" description="Amidohydrolase-related" evidence="2">
    <location>
        <begin position="3"/>
        <end position="274"/>
    </location>
</feature>
<dbReference type="Gene3D" id="3.20.20.140">
    <property type="entry name" value="Metal-dependent hydrolases"/>
    <property type="match status" value="1"/>
</dbReference>
<comment type="similarity">
    <text evidence="1">Belongs to the metallo-dependent hydrolases superfamily.</text>
</comment>
<proteinExistence type="inferred from homology"/>
<dbReference type="RefSeq" id="WP_255854157.1">
    <property type="nucleotide sequence ID" value="NZ_CP073347.1"/>
</dbReference>
<dbReference type="InterPro" id="IPR032466">
    <property type="entry name" value="Metal_Hydrolase"/>
</dbReference>
<dbReference type="SUPFAM" id="SSF51556">
    <property type="entry name" value="Metallo-dependent hydrolases"/>
    <property type="match status" value="1"/>
</dbReference>
<sequence>MKIDSHQHFWKLDRGDYAWLGPQLKVLYKDFLPDDLSPLLEAAGVDGTILVQAAPTLEETEFLLSLAEQHPFIKGVVGWVDFASKMAPRDIEQLAVHPAMVGLRPMIQDTPDPNWMLRPELTPAFEALIASNLTFDALTGPMHLGNLRQLLEQHPDMRVVIDHGSKPGIRFGDFDDWARDMAALAEKTSAFCKFSGLVTEAAENWTLEDLQPYVDHLLRTFGPSRLMWGSDWPVCLLGSSYEHWLSTSGILLRDICEADRAAIFGLNATRAYNLGT</sequence>
<dbReference type="EMBL" id="CP073347">
    <property type="protein sequence ID" value="UTW12105.1"/>
    <property type="molecule type" value="Genomic_DNA"/>
</dbReference>
<accession>A0ABY5HIB2</accession>
<dbReference type="InterPro" id="IPR006680">
    <property type="entry name" value="Amidohydro-rel"/>
</dbReference>
<dbReference type="Pfam" id="PF04909">
    <property type="entry name" value="Amidohydro_2"/>
    <property type="match status" value="1"/>
</dbReference>
<protein>
    <submittedName>
        <fullName evidence="3">Amidohydrolase family protein</fullName>
    </submittedName>
</protein>
<evidence type="ECO:0000259" key="2">
    <source>
        <dbReference type="Pfam" id="PF04909"/>
    </source>
</evidence>
<gene>
    <name evidence="3" type="ORF">KDW95_23315</name>
</gene>
<evidence type="ECO:0000313" key="3">
    <source>
        <dbReference type="EMBL" id="UTW12105.1"/>
    </source>
</evidence>
<keyword evidence="4" id="KW-1185">Reference proteome</keyword>
<dbReference type="Proteomes" id="UP001058461">
    <property type="component" value="Chromosome"/>
</dbReference>
<dbReference type="InterPro" id="IPR052350">
    <property type="entry name" value="Metallo-dep_Lactonases"/>
</dbReference>